<dbReference type="OrthoDB" id="2427981at2759"/>
<keyword evidence="3" id="KW-1185">Reference proteome</keyword>
<reference evidence="2" key="1">
    <citation type="submission" date="2021-06" db="EMBL/GenBank/DDBJ databases">
        <authorList>
            <person name="Kallberg Y."/>
            <person name="Tangrot J."/>
            <person name="Rosling A."/>
        </authorList>
    </citation>
    <scope>NUCLEOTIDE SEQUENCE</scope>
    <source>
        <strain evidence="2">FL130A</strain>
    </source>
</reference>
<protein>
    <submittedName>
        <fullName evidence="2">6042_t:CDS:1</fullName>
    </submittedName>
</protein>
<evidence type="ECO:0000313" key="2">
    <source>
        <dbReference type="EMBL" id="CAG8467311.1"/>
    </source>
</evidence>
<gene>
    <name evidence="2" type="ORF">ALEPTO_LOCUS1840</name>
</gene>
<dbReference type="EMBL" id="CAJVPS010000227">
    <property type="protein sequence ID" value="CAG8467311.1"/>
    <property type="molecule type" value="Genomic_DNA"/>
</dbReference>
<keyword evidence="1" id="KW-0175">Coiled coil</keyword>
<evidence type="ECO:0000256" key="1">
    <source>
        <dbReference type="SAM" id="Coils"/>
    </source>
</evidence>
<proteinExistence type="predicted"/>
<dbReference type="Proteomes" id="UP000789508">
    <property type="component" value="Unassembled WGS sequence"/>
</dbReference>
<sequence>MINKQQQKTSLQILVDDEISKCIKPTKINLFTALWNQQQIIWEKNVEVEKVKVEVEKVKVKVKEEEKKLVEQLLSRAQLDYLKLKGAVHIRGVFERWEDISLDPNDSSRFKRWKRYLEKNDNENLKKFQSFWNWEKAVNSEDVANEMKKFYNWLSIKIHNSCATVEWRRVELPKEWSKVAEFMCDDIKIPYKIIDEEVVELE</sequence>
<evidence type="ECO:0000313" key="3">
    <source>
        <dbReference type="Proteomes" id="UP000789508"/>
    </source>
</evidence>
<organism evidence="2 3">
    <name type="scientific">Ambispora leptoticha</name>
    <dbReference type="NCBI Taxonomy" id="144679"/>
    <lineage>
        <taxon>Eukaryota</taxon>
        <taxon>Fungi</taxon>
        <taxon>Fungi incertae sedis</taxon>
        <taxon>Mucoromycota</taxon>
        <taxon>Glomeromycotina</taxon>
        <taxon>Glomeromycetes</taxon>
        <taxon>Archaeosporales</taxon>
        <taxon>Ambisporaceae</taxon>
        <taxon>Ambispora</taxon>
    </lineage>
</organism>
<accession>A0A9N8VUZ7</accession>
<name>A0A9N8VUZ7_9GLOM</name>
<feature type="coiled-coil region" evidence="1">
    <location>
        <begin position="48"/>
        <end position="80"/>
    </location>
</feature>
<comment type="caution">
    <text evidence="2">The sequence shown here is derived from an EMBL/GenBank/DDBJ whole genome shotgun (WGS) entry which is preliminary data.</text>
</comment>
<dbReference type="AlphaFoldDB" id="A0A9N8VUZ7"/>